<evidence type="ECO:0000313" key="9">
    <source>
        <dbReference type="EMBL" id="VFK11057.1"/>
    </source>
</evidence>
<evidence type="ECO:0000313" key="7">
    <source>
        <dbReference type="EMBL" id="VFJ46675.1"/>
    </source>
</evidence>
<keyword evidence="3 6" id="KW-1133">Transmembrane helix</keyword>
<dbReference type="GO" id="GO:0043213">
    <property type="term" value="P:bacteriocin transport"/>
    <property type="evidence" value="ECO:0007669"/>
    <property type="project" value="InterPro"/>
</dbReference>
<feature type="region of interest" description="Disordered" evidence="5">
    <location>
        <begin position="73"/>
        <end position="190"/>
    </location>
</feature>
<dbReference type="AlphaFoldDB" id="A0A450W1U8"/>
<evidence type="ECO:0000256" key="4">
    <source>
        <dbReference type="ARBA" id="ARBA00023136"/>
    </source>
</evidence>
<gene>
    <name evidence="7" type="ORF">BECKFM1743A_GA0114220_1003911</name>
    <name evidence="9" type="ORF">BECKFM1743B_GA0114221_101663</name>
    <name evidence="8" type="ORF">BECKFM1743C_GA0114222_101585</name>
</gene>
<dbReference type="EMBL" id="CAADFA010000158">
    <property type="protein sequence ID" value="VFJ55479.1"/>
    <property type="molecule type" value="Genomic_DNA"/>
</dbReference>
<evidence type="ECO:0000256" key="2">
    <source>
        <dbReference type="ARBA" id="ARBA00022692"/>
    </source>
</evidence>
<feature type="compositionally biased region" description="Basic residues" evidence="5">
    <location>
        <begin position="153"/>
        <end position="164"/>
    </location>
</feature>
<feature type="compositionally biased region" description="Basic and acidic residues" evidence="5">
    <location>
        <begin position="165"/>
        <end position="190"/>
    </location>
</feature>
<dbReference type="GO" id="GO:0019534">
    <property type="term" value="F:toxin transmembrane transporter activity"/>
    <property type="evidence" value="ECO:0007669"/>
    <property type="project" value="InterPro"/>
</dbReference>
<evidence type="ECO:0000313" key="8">
    <source>
        <dbReference type="EMBL" id="VFJ55479.1"/>
    </source>
</evidence>
<dbReference type="Pfam" id="PF13103">
    <property type="entry name" value="TonB_2"/>
    <property type="match status" value="1"/>
</dbReference>
<proteinExistence type="predicted"/>
<dbReference type="GO" id="GO:0016020">
    <property type="term" value="C:membrane"/>
    <property type="evidence" value="ECO:0007669"/>
    <property type="project" value="UniProtKB-SubCell"/>
</dbReference>
<dbReference type="NCBIfam" id="TIGR01352">
    <property type="entry name" value="tonB_Cterm"/>
    <property type="match status" value="1"/>
</dbReference>
<accession>A0A450W1U8</accession>
<dbReference type="SUPFAM" id="SSF74653">
    <property type="entry name" value="TolA/TonB C-terminal domain"/>
    <property type="match status" value="1"/>
</dbReference>
<feature type="compositionally biased region" description="Basic and acidic residues" evidence="5">
    <location>
        <begin position="73"/>
        <end position="139"/>
    </location>
</feature>
<keyword evidence="2 6" id="KW-0812">Transmembrane</keyword>
<dbReference type="EMBL" id="CAADEZ010000039">
    <property type="protein sequence ID" value="VFJ46675.1"/>
    <property type="molecule type" value="Genomic_DNA"/>
</dbReference>
<sequence>MKFRSFTGKAKALFFAIVVHAVFIVVLLLNFDWSPEVVPPRPVPKQQKTEPIQAKVVDEAKVEAELAEIEKRKQVEREAEEARMQKLERQARAARERREKEERKLADIQRKLKEQQEQKRKEEAKREAERQRKEKAEKERRRKAKEKAAKEKAARKKAAAARKKKEQERKRQEAEKALQEKLAAEQAERDRQRQRLLDQYRLEYITDIKFAVERNWIRPPGTAKGLKCKLKVTQTQDGEVLDVSITVSSGNPGFDRSAVAAVFKASPLPKPRDSSVFDRNIVFTLLNPEN</sequence>
<evidence type="ECO:0000256" key="1">
    <source>
        <dbReference type="ARBA" id="ARBA00004167"/>
    </source>
</evidence>
<evidence type="ECO:0000256" key="6">
    <source>
        <dbReference type="SAM" id="Phobius"/>
    </source>
</evidence>
<feature type="transmembrane region" description="Helical" evidence="6">
    <location>
        <begin position="12"/>
        <end position="31"/>
    </location>
</feature>
<dbReference type="InterPro" id="IPR006260">
    <property type="entry name" value="TonB/TolA_C"/>
</dbReference>
<organism evidence="9">
    <name type="scientific">Candidatus Kentrum sp. FM</name>
    <dbReference type="NCBI Taxonomy" id="2126340"/>
    <lineage>
        <taxon>Bacteria</taxon>
        <taxon>Pseudomonadati</taxon>
        <taxon>Pseudomonadota</taxon>
        <taxon>Gammaproteobacteria</taxon>
        <taxon>Candidatus Kentrum</taxon>
    </lineage>
</organism>
<dbReference type="InterPro" id="IPR014161">
    <property type="entry name" value="Tol-Pal_TolA"/>
</dbReference>
<protein>
    <submittedName>
        <fullName evidence="9">Colicin import membrane protein</fullName>
    </submittedName>
</protein>
<evidence type="ECO:0000256" key="5">
    <source>
        <dbReference type="SAM" id="MobiDB-lite"/>
    </source>
</evidence>
<reference evidence="9" key="1">
    <citation type="submission" date="2019-02" db="EMBL/GenBank/DDBJ databases">
        <authorList>
            <person name="Gruber-Vodicka R. H."/>
            <person name="Seah K. B. B."/>
        </authorList>
    </citation>
    <scope>NUCLEOTIDE SEQUENCE</scope>
    <source>
        <strain evidence="7">BECK_BZ163</strain>
        <strain evidence="9">BECK_BZ164</strain>
        <strain evidence="8">BECK_BZ165</strain>
    </source>
</reference>
<comment type="subcellular location">
    <subcellularLocation>
        <location evidence="1">Membrane</location>
        <topology evidence="1">Single-pass membrane protein</topology>
    </subcellularLocation>
</comment>
<keyword evidence="4 6" id="KW-0472">Membrane</keyword>
<dbReference type="NCBIfam" id="TIGR02794">
    <property type="entry name" value="tolA_full"/>
    <property type="match status" value="2"/>
</dbReference>
<name>A0A450W1U8_9GAMM</name>
<evidence type="ECO:0000256" key="3">
    <source>
        <dbReference type="ARBA" id="ARBA00022989"/>
    </source>
</evidence>
<dbReference type="Gene3D" id="3.30.1150.10">
    <property type="match status" value="1"/>
</dbReference>
<dbReference type="EMBL" id="CAADFL010000166">
    <property type="protein sequence ID" value="VFK11057.1"/>
    <property type="molecule type" value="Genomic_DNA"/>
</dbReference>